<accession>A0A9P1M5L0</accession>
<evidence type="ECO:0000313" key="2">
    <source>
        <dbReference type="EMBL" id="CAL1173273.1"/>
    </source>
</evidence>
<dbReference type="Proteomes" id="UP001152797">
    <property type="component" value="Unassembled WGS sequence"/>
</dbReference>
<evidence type="ECO:0000313" key="3">
    <source>
        <dbReference type="Proteomes" id="UP001152797"/>
    </source>
</evidence>
<name>A0A9P1M5L0_9DINO</name>
<reference evidence="2" key="2">
    <citation type="submission" date="2024-04" db="EMBL/GenBank/DDBJ databases">
        <authorList>
            <person name="Chen Y."/>
            <person name="Shah S."/>
            <person name="Dougan E. K."/>
            <person name="Thang M."/>
            <person name="Chan C."/>
        </authorList>
    </citation>
    <scope>NUCLEOTIDE SEQUENCE [LARGE SCALE GENOMIC DNA]</scope>
</reference>
<keyword evidence="3" id="KW-1185">Reference proteome</keyword>
<dbReference type="AlphaFoldDB" id="A0A9P1M5L0"/>
<reference evidence="1" key="1">
    <citation type="submission" date="2022-10" db="EMBL/GenBank/DDBJ databases">
        <authorList>
            <person name="Chen Y."/>
            <person name="Dougan E. K."/>
            <person name="Chan C."/>
            <person name="Rhodes N."/>
            <person name="Thang M."/>
        </authorList>
    </citation>
    <scope>NUCLEOTIDE SEQUENCE</scope>
</reference>
<dbReference type="EMBL" id="CAMXCT020006778">
    <property type="protein sequence ID" value="CAL1173273.1"/>
    <property type="molecule type" value="Genomic_DNA"/>
</dbReference>
<dbReference type="EMBL" id="CAMXCT030006778">
    <property type="protein sequence ID" value="CAL4807210.1"/>
    <property type="molecule type" value="Genomic_DNA"/>
</dbReference>
<protein>
    <submittedName>
        <fullName evidence="1">Uncharacterized protein</fullName>
    </submittedName>
</protein>
<comment type="caution">
    <text evidence="1">The sequence shown here is derived from an EMBL/GenBank/DDBJ whole genome shotgun (WGS) entry which is preliminary data.</text>
</comment>
<evidence type="ECO:0000313" key="1">
    <source>
        <dbReference type="EMBL" id="CAI4019898.1"/>
    </source>
</evidence>
<sequence>MLALHAWRLGFAFPTVANVDFISVGNPLASWVSGLAENGHVVLDTGICFKTAGSIHGVKAHFSNLSEESWPRFLVLEHMESAQGFSVTWQVVASSSARRASLAGRPTRLKLLAALPVKPGHCLGWHVANGSVSSVAFVETRPYQQRWILPDGKNQGSFSAVAEVVGEPLSWTGRTLDFSTVNFRRYALMVELVPSQNSFYHYAMRYQEILRQRWQESSQNIVDDCWFQGGLSPEMCCIPAGTGTDWCFDAVYTYERCCKGIQAPAAWVPSKAALPEVLQPNFVEPDGTLSARPQLTVDLFIRTFHTKLQELTHLLHSVALFWPADWGVLVVLDGDSAEDEHACALLPSWSRCSLQPKPSFLAKFTKPFSHIDPFGVAGKGLDRHQGLIWKEWSECWADRHSMAKFIAISDSDVVLTTFGIPQLLFQPKSEDSSTVRPVIWAHAENVQFPNTIAALNLQWQAEFMDSFPLVVKRSHFRTLRRRIVSLYGQDLTLNATEFDEHFDESFVRYLVRVRELSEQVGGVECPSFHSMMGSVLWSFHRQEYVWSIRHGHLTGVPLQHTCPRLRVAQHAAYWGRENWLSYAGLPFKHLKVGGRPAVLSEVAYAARSSTLILAGLCALPWMETNTSQHVDYARERQTFTVTSQLRRPDAGLLEVQRDLCSYGLGLAEATSEVEDRLLARAFPAQRWTRAESEHCGNLQVEKLLEAYRQLMHSISFTPPQSPPC</sequence>
<dbReference type="OrthoDB" id="431015at2759"/>
<organism evidence="1">
    <name type="scientific">Cladocopium goreaui</name>
    <dbReference type="NCBI Taxonomy" id="2562237"/>
    <lineage>
        <taxon>Eukaryota</taxon>
        <taxon>Sar</taxon>
        <taxon>Alveolata</taxon>
        <taxon>Dinophyceae</taxon>
        <taxon>Suessiales</taxon>
        <taxon>Symbiodiniaceae</taxon>
        <taxon>Cladocopium</taxon>
    </lineage>
</organism>
<dbReference type="EMBL" id="CAMXCT010006778">
    <property type="protein sequence ID" value="CAI4019898.1"/>
    <property type="molecule type" value="Genomic_DNA"/>
</dbReference>
<proteinExistence type="predicted"/>
<gene>
    <name evidence="1" type="ORF">C1SCF055_LOCUS44356</name>
</gene>